<feature type="signal peptide" evidence="1">
    <location>
        <begin position="1"/>
        <end position="21"/>
    </location>
</feature>
<dbReference type="PANTHER" id="PTHR12558:SF13">
    <property type="entry name" value="CELL DIVISION CYCLE PROTEIN 27 HOMOLOG"/>
    <property type="match status" value="1"/>
</dbReference>
<gene>
    <name evidence="2" type="ORF">ACFFLS_00825</name>
</gene>
<dbReference type="Gene3D" id="1.25.40.10">
    <property type="entry name" value="Tetratricopeptide repeat domain"/>
    <property type="match status" value="3"/>
</dbReference>
<keyword evidence="3" id="KW-1185">Reference proteome</keyword>
<protein>
    <submittedName>
        <fullName evidence="2">Tetratricopeptide repeat protein</fullName>
    </submittedName>
</protein>
<dbReference type="Pfam" id="PF13181">
    <property type="entry name" value="TPR_8"/>
    <property type="match status" value="2"/>
</dbReference>
<keyword evidence="1" id="KW-0732">Signal</keyword>
<comment type="caution">
    <text evidence="2">The sequence shown here is derived from an EMBL/GenBank/DDBJ whole genome shotgun (WGS) entry which is preliminary data.</text>
</comment>
<evidence type="ECO:0000313" key="2">
    <source>
        <dbReference type="EMBL" id="MFC0075567.1"/>
    </source>
</evidence>
<dbReference type="Proteomes" id="UP001589734">
    <property type="component" value="Unassembled WGS sequence"/>
</dbReference>
<accession>A0ABV6BNB9</accession>
<reference evidence="2 3" key="1">
    <citation type="submission" date="2024-09" db="EMBL/GenBank/DDBJ databases">
        <authorList>
            <person name="Sun Q."/>
            <person name="Mori K."/>
        </authorList>
    </citation>
    <scope>NUCLEOTIDE SEQUENCE [LARGE SCALE GENOMIC DNA]</scope>
    <source>
        <strain evidence="2 3">CGMCC 1.12926</strain>
    </source>
</reference>
<evidence type="ECO:0000256" key="1">
    <source>
        <dbReference type="SAM" id="SignalP"/>
    </source>
</evidence>
<feature type="chain" id="PRO_5045376267" evidence="1">
    <location>
        <begin position="22"/>
        <end position="456"/>
    </location>
</feature>
<organism evidence="2 3">
    <name type="scientific">Flavobacterium procerum</name>
    <dbReference type="NCBI Taxonomy" id="1455569"/>
    <lineage>
        <taxon>Bacteria</taxon>
        <taxon>Pseudomonadati</taxon>
        <taxon>Bacteroidota</taxon>
        <taxon>Flavobacteriia</taxon>
        <taxon>Flavobacteriales</taxon>
        <taxon>Flavobacteriaceae</taxon>
        <taxon>Flavobacterium</taxon>
    </lineage>
</organism>
<dbReference type="InterPro" id="IPR011990">
    <property type="entry name" value="TPR-like_helical_dom_sf"/>
</dbReference>
<dbReference type="RefSeq" id="WP_379683766.1">
    <property type="nucleotide sequence ID" value="NZ_JBHLYW010000001.1"/>
</dbReference>
<name>A0ABV6BNB9_9FLAO</name>
<dbReference type="PANTHER" id="PTHR12558">
    <property type="entry name" value="CELL DIVISION CYCLE 16,23,27"/>
    <property type="match status" value="1"/>
</dbReference>
<dbReference type="EMBL" id="JBHLYW010000001">
    <property type="protein sequence ID" value="MFC0075567.1"/>
    <property type="molecule type" value="Genomic_DNA"/>
</dbReference>
<proteinExistence type="predicted"/>
<dbReference type="SMART" id="SM00028">
    <property type="entry name" value="TPR"/>
    <property type="match status" value="6"/>
</dbReference>
<sequence length="456" mass="52599">MNKLKIALLYTLLTLSSKVFSQNYTDAKYYADESKKLLIEKEHTKSIEMIDKAIKIDSLNEDYYIQKAEIYYEDSKCEKGLEVLLKHIDITGGISEKGMVYISELVECSFSKEKSLKTLITAANSNYGDSKLILTQIISKSLDLKDYDNAILYYNKYINLTPNDVDSINSLYTLLYGLNKFDEAEKLLLSGLNNNPDNPILLSNLTGFYFARNDYASCISIINKILKQNYTIENIKYRAIVYEKNNQMELAYNDYKKIIEIDNCNEEAYRKILQYEYDNRNYENVISNSLNFINCNAKAENDLIDGLYTSMFFLNENKKGVKLLDKRLSQKPDVFLPYYTKAIILIKQKEYEKALQYIELALKSNNIDKSDYLTINLLKLGIYLVLEDYKSLSSFATVYDLTKVISENNASISRSKEAKKVELNVSFDKQKGIINNTLVIPSKTMNLLIDKYGVSF</sequence>
<dbReference type="InterPro" id="IPR019734">
    <property type="entry name" value="TPR_rpt"/>
</dbReference>
<evidence type="ECO:0000313" key="3">
    <source>
        <dbReference type="Proteomes" id="UP001589734"/>
    </source>
</evidence>
<dbReference type="SUPFAM" id="SSF48452">
    <property type="entry name" value="TPR-like"/>
    <property type="match status" value="2"/>
</dbReference>